<dbReference type="InterPro" id="IPR011006">
    <property type="entry name" value="CheY-like_superfamily"/>
</dbReference>
<keyword evidence="2" id="KW-0902">Two-component regulatory system</keyword>
<dbReference type="InterPro" id="IPR013972">
    <property type="entry name" value="YcbB"/>
</dbReference>
<gene>
    <name evidence="5" type="ORF">BET03_00480</name>
</gene>
<dbReference type="PANTHER" id="PTHR44591:SF14">
    <property type="entry name" value="PROTEIN PILG"/>
    <property type="match status" value="1"/>
</dbReference>
<dbReference type="InterPro" id="IPR001789">
    <property type="entry name" value="Sig_transdc_resp-reg_receiver"/>
</dbReference>
<dbReference type="RefSeq" id="WP_120166133.1">
    <property type="nucleotide sequence ID" value="NZ_MCIB01000001.1"/>
</dbReference>
<sequence>MKFYIVEDDMSIVKIIENIIEDYNLGEVLGYSLNGNDGVDEILSKRPDIVLVDLLMPDKDGIELVKDVRKSLEDIKFIMISQVSSKDLIGKAYNHGIEFFISKPINIIEVVNVVKNVSDKLKMEKTLNNIKATFENLDLNKRQFKGTNKLQNIRLVLSKIGIIGEKGAQDILDICKYLIDEKENSLNYKINEICNMLSSNPKAMEQRIRRAINKALVNLANLGIEDYMNDNFVRFSNSLFNFEDVKSEMDYIRGKKSTGGKISVKKFIDGLMFYSEMDLR</sequence>
<dbReference type="SMART" id="SM00448">
    <property type="entry name" value="REC"/>
    <property type="match status" value="1"/>
</dbReference>
<dbReference type="Pfam" id="PF00072">
    <property type="entry name" value="Response_reg"/>
    <property type="match status" value="1"/>
</dbReference>
<dbReference type="Proteomes" id="UP000284177">
    <property type="component" value="Unassembled WGS sequence"/>
</dbReference>
<feature type="modified residue" description="4-aspartylphosphate" evidence="3">
    <location>
        <position position="53"/>
    </location>
</feature>
<evidence type="ECO:0000256" key="2">
    <source>
        <dbReference type="ARBA" id="ARBA00023012"/>
    </source>
</evidence>
<dbReference type="InterPro" id="IPR050595">
    <property type="entry name" value="Bact_response_regulator"/>
</dbReference>
<dbReference type="GO" id="GO:0000160">
    <property type="term" value="P:phosphorelay signal transduction system"/>
    <property type="evidence" value="ECO:0007669"/>
    <property type="project" value="UniProtKB-KW"/>
</dbReference>
<dbReference type="Pfam" id="PF08664">
    <property type="entry name" value="YcbB"/>
    <property type="match status" value="1"/>
</dbReference>
<dbReference type="OrthoDB" id="1684633at2"/>
<protein>
    <recommendedName>
        <fullName evidence="4">Response regulatory domain-containing protein</fullName>
    </recommendedName>
</protein>
<evidence type="ECO:0000256" key="1">
    <source>
        <dbReference type="ARBA" id="ARBA00022553"/>
    </source>
</evidence>
<dbReference type="PANTHER" id="PTHR44591">
    <property type="entry name" value="STRESS RESPONSE REGULATOR PROTEIN 1"/>
    <property type="match status" value="1"/>
</dbReference>
<evidence type="ECO:0000256" key="3">
    <source>
        <dbReference type="PROSITE-ProRule" id="PRU00169"/>
    </source>
</evidence>
<keyword evidence="6" id="KW-1185">Reference proteome</keyword>
<reference evidence="5 6" key="1">
    <citation type="submission" date="2016-08" db="EMBL/GenBank/DDBJ databases">
        <title>Novel Firmicutes and Novel Genomes.</title>
        <authorList>
            <person name="Poppleton D.I."/>
            <person name="Gribaldo S."/>
        </authorList>
    </citation>
    <scope>NUCLEOTIDE SEQUENCE [LARGE SCALE GENOMIC DNA]</scope>
    <source>
        <strain evidence="5 6">CTT3</strain>
    </source>
</reference>
<dbReference type="AlphaFoldDB" id="A0A419TA48"/>
<accession>A0A419TA48</accession>
<dbReference type="EMBL" id="MCIB01000001">
    <property type="protein sequence ID" value="RKD34343.1"/>
    <property type="molecule type" value="Genomic_DNA"/>
</dbReference>
<comment type="caution">
    <text evidence="5">The sequence shown here is derived from an EMBL/GenBank/DDBJ whole genome shotgun (WGS) entry which is preliminary data.</text>
</comment>
<evidence type="ECO:0000313" key="6">
    <source>
        <dbReference type="Proteomes" id="UP000284177"/>
    </source>
</evidence>
<proteinExistence type="predicted"/>
<dbReference type="Gene3D" id="3.40.50.2300">
    <property type="match status" value="1"/>
</dbReference>
<keyword evidence="1 3" id="KW-0597">Phosphoprotein</keyword>
<organism evidence="5 6">
    <name type="scientific">Thermohalobacter berrensis</name>
    <dbReference type="NCBI Taxonomy" id="99594"/>
    <lineage>
        <taxon>Bacteria</taxon>
        <taxon>Bacillati</taxon>
        <taxon>Bacillota</taxon>
        <taxon>Tissierellia</taxon>
        <taxon>Tissierellales</taxon>
        <taxon>Thermohalobacteraceae</taxon>
        <taxon>Thermohalobacter</taxon>
    </lineage>
</organism>
<feature type="domain" description="Response regulatory" evidence="4">
    <location>
        <begin position="2"/>
        <end position="118"/>
    </location>
</feature>
<evidence type="ECO:0000313" key="5">
    <source>
        <dbReference type="EMBL" id="RKD34343.1"/>
    </source>
</evidence>
<dbReference type="SUPFAM" id="SSF52172">
    <property type="entry name" value="CheY-like"/>
    <property type="match status" value="1"/>
</dbReference>
<dbReference type="PROSITE" id="PS50110">
    <property type="entry name" value="RESPONSE_REGULATORY"/>
    <property type="match status" value="1"/>
</dbReference>
<evidence type="ECO:0000259" key="4">
    <source>
        <dbReference type="PROSITE" id="PS50110"/>
    </source>
</evidence>
<name>A0A419TA48_9FIRM</name>